<feature type="compositionally biased region" description="Basic and acidic residues" evidence="1">
    <location>
        <begin position="124"/>
        <end position="136"/>
    </location>
</feature>
<comment type="caution">
    <text evidence="2">The sequence shown here is derived from an EMBL/GenBank/DDBJ whole genome shotgun (WGS) entry which is preliminary data.</text>
</comment>
<reference evidence="2" key="1">
    <citation type="submission" date="2021-03" db="EMBL/GenBank/DDBJ databases">
        <authorList>
            <person name="Peeters C."/>
        </authorList>
    </citation>
    <scope>NUCLEOTIDE SEQUENCE</scope>
    <source>
        <strain evidence="2">LMG 31506</strain>
    </source>
</reference>
<evidence type="ECO:0000256" key="1">
    <source>
        <dbReference type="SAM" id="MobiDB-lite"/>
    </source>
</evidence>
<evidence type="ECO:0000313" key="2">
    <source>
        <dbReference type="EMBL" id="CAG2147457.1"/>
    </source>
</evidence>
<feature type="region of interest" description="Disordered" evidence="1">
    <location>
        <begin position="99"/>
        <end position="136"/>
    </location>
</feature>
<dbReference type="Proteomes" id="UP000672934">
    <property type="component" value="Unassembled WGS sequence"/>
</dbReference>
<gene>
    <name evidence="2" type="ORF">LMG31506_03633</name>
</gene>
<name>A0A916MYP3_9BURK</name>
<dbReference type="AlphaFoldDB" id="A0A916MYP3"/>
<keyword evidence="3" id="KW-1185">Reference proteome</keyword>
<dbReference type="RefSeq" id="WP_211948549.1">
    <property type="nucleotide sequence ID" value="NZ_CAJPUY010000012.1"/>
</dbReference>
<protein>
    <submittedName>
        <fullName evidence="2">Uncharacterized protein</fullName>
    </submittedName>
</protein>
<sequence>MSPIVFGRFETVATAEDAARALYAHGFSVWDVSILSAAPEARHAGVKPRVVLAACVRRGNPSVAADVLREAGALDLDRTQGNWDGGRWTDFDPAVHGVRRDSAQPVARDAVDCESTGNEDPGSELEHYADPQRSHD</sequence>
<proteinExistence type="predicted"/>
<dbReference type="EMBL" id="CAJPUY010000012">
    <property type="protein sequence ID" value="CAG2147457.1"/>
    <property type="molecule type" value="Genomic_DNA"/>
</dbReference>
<accession>A0A916MYP3</accession>
<evidence type="ECO:0000313" key="3">
    <source>
        <dbReference type="Proteomes" id="UP000672934"/>
    </source>
</evidence>
<organism evidence="2 3">
    <name type="scientific">Cupriavidus yeoncheonensis</name>
    <dbReference type="NCBI Taxonomy" id="1462994"/>
    <lineage>
        <taxon>Bacteria</taxon>
        <taxon>Pseudomonadati</taxon>
        <taxon>Pseudomonadota</taxon>
        <taxon>Betaproteobacteria</taxon>
        <taxon>Burkholderiales</taxon>
        <taxon>Burkholderiaceae</taxon>
        <taxon>Cupriavidus</taxon>
    </lineage>
</organism>